<dbReference type="Pfam" id="PF03572">
    <property type="entry name" value="Peptidase_S41"/>
    <property type="match status" value="2"/>
</dbReference>
<dbReference type="SMART" id="SM00245">
    <property type="entry name" value="TSPc"/>
    <property type="match status" value="1"/>
</dbReference>
<dbReference type="Gene3D" id="3.90.226.10">
    <property type="entry name" value="2-enoyl-CoA Hydratase, Chain A, domain 1"/>
    <property type="match status" value="2"/>
</dbReference>
<dbReference type="SUPFAM" id="SSF52096">
    <property type="entry name" value="ClpP/crotonase"/>
    <property type="match status" value="1"/>
</dbReference>
<name>A0A286A7G9_9SPHI</name>
<dbReference type="PANTHER" id="PTHR11261">
    <property type="entry name" value="INTERPHOTORECEPTOR RETINOID-BINDING PROTEIN"/>
    <property type="match status" value="1"/>
</dbReference>
<dbReference type="AlphaFoldDB" id="A0A286A7G9"/>
<keyword evidence="4" id="KW-1185">Reference proteome</keyword>
<accession>A0A286A7G9</accession>
<feature type="chain" id="PRO_5012718776" evidence="1">
    <location>
        <begin position="26"/>
        <end position="387"/>
    </location>
</feature>
<evidence type="ECO:0000259" key="2">
    <source>
        <dbReference type="SMART" id="SM00245"/>
    </source>
</evidence>
<feature type="signal peptide" evidence="1">
    <location>
        <begin position="1"/>
        <end position="25"/>
    </location>
</feature>
<feature type="domain" description="Tail specific protease" evidence="2">
    <location>
        <begin position="201"/>
        <end position="369"/>
    </location>
</feature>
<evidence type="ECO:0000313" key="4">
    <source>
        <dbReference type="Proteomes" id="UP000219281"/>
    </source>
</evidence>
<dbReference type="OrthoDB" id="2327485at2"/>
<dbReference type="GO" id="GO:0008236">
    <property type="term" value="F:serine-type peptidase activity"/>
    <property type="evidence" value="ECO:0007669"/>
    <property type="project" value="InterPro"/>
</dbReference>
<dbReference type="EMBL" id="OCMT01000003">
    <property type="protein sequence ID" value="SOD17854.1"/>
    <property type="molecule type" value="Genomic_DNA"/>
</dbReference>
<protein>
    <submittedName>
        <fullName evidence="3">Peptidase family S41</fullName>
    </submittedName>
</protein>
<dbReference type="InterPro" id="IPR005151">
    <property type="entry name" value="Tail-specific_protease"/>
</dbReference>
<dbReference type="GO" id="GO:0006508">
    <property type="term" value="P:proteolysis"/>
    <property type="evidence" value="ECO:0007669"/>
    <property type="project" value="InterPro"/>
</dbReference>
<gene>
    <name evidence="3" type="ORF">SAMN06297358_2719</name>
</gene>
<evidence type="ECO:0000313" key="3">
    <source>
        <dbReference type="EMBL" id="SOD17854.1"/>
    </source>
</evidence>
<proteinExistence type="predicted"/>
<sequence>MGMKKVFYTFLLLFLVTLHVSKSIAQENQNQADLEALYTAIQKTPSYKKRLKGDKAYQQLYEDVKLKIAKAGEIEAFRQLSKLVSAINDNHLGFYRTPDTALKMSYFLMGQDKPGDIMKRVRPKFESDLEGVYFAYNRPYGLYEKGDKVYQVMNLVDGFIMAEIFHTPYGGYDVLLYGSLQLIKNTRLVNGTLLGTPFTKSREKKFSILDKGNENFEYKILNDKIGYLRLSSFSSSTENIKKSEVFYQKISDTLETTNLIVDVRNNGGGGFKTSQKFINLLKKYKGNIFLLQNSATVSNAEQFILELKPLKKVTTLGEQTRGTITFGSNYGAKIVLPSGRFTFYPTDMKGTNRDLAYESKGINPDITLDVFKSDWIEQTLEYINKKP</sequence>
<dbReference type="PANTHER" id="PTHR11261:SF3">
    <property type="entry name" value="RETINOL-BINDING PROTEIN 3"/>
    <property type="match status" value="1"/>
</dbReference>
<organism evidence="3 4">
    <name type="scientific">Pedobacter xixiisoli</name>
    <dbReference type="NCBI Taxonomy" id="1476464"/>
    <lineage>
        <taxon>Bacteria</taxon>
        <taxon>Pseudomonadati</taxon>
        <taxon>Bacteroidota</taxon>
        <taxon>Sphingobacteriia</taxon>
        <taxon>Sphingobacteriales</taxon>
        <taxon>Sphingobacteriaceae</taxon>
        <taxon>Pedobacter</taxon>
    </lineage>
</organism>
<reference evidence="4" key="1">
    <citation type="submission" date="2017-09" db="EMBL/GenBank/DDBJ databases">
        <authorList>
            <person name="Varghese N."/>
            <person name="Submissions S."/>
        </authorList>
    </citation>
    <scope>NUCLEOTIDE SEQUENCE [LARGE SCALE GENOMIC DNA]</scope>
    <source>
        <strain evidence="4">CGMCC 1.12803</strain>
    </source>
</reference>
<dbReference type="Proteomes" id="UP000219281">
    <property type="component" value="Unassembled WGS sequence"/>
</dbReference>
<keyword evidence="1" id="KW-0732">Signal</keyword>
<evidence type="ECO:0000256" key="1">
    <source>
        <dbReference type="SAM" id="SignalP"/>
    </source>
</evidence>
<dbReference type="InterPro" id="IPR029045">
    <property type="entry name" value="ClpP/crotonase-like_dom_sf"/>
</dbReference>